<dbReference type="AlphaFoldDB" id="A0A2P2PWX9"/>
<proteinExistence type="predicted"/>
<evidence type="ECO:0000313" key="1">
    <source>
        <dbReference type="EMBL" id="MBX59210.1"/>
    </source>
</evidence>
<dbReference type="EMBL" id="GGEC01078726">
    <property type="protein sequence ID" value="MBX59210.1"/>
    <property type="molecule type" value="Transcribed_RNA"/>
</dbReference>
<name>A0A2P2PWX9_RHIMU</name>
<reference evidence="1" key="1">
    <citation type="submission" date="2018-02" db="EMBL/GenBank/DDBJ databases">
        <title>Rhizophora mucronata_Transcriptome.</title>
        <authorList>
            <person name="Meera S.P."/>
            <person name="Sreeshan A."/>
            <person name="Augustine A."/>
        </authorList>
    </citation>
    <scope>NUCLEOTIDE SEQUENCE</scope>
    <source>
        <tissue evidence="1">Leaf</tissue>
    </source>
</reference>
<accession>A0A2P2PWX9</accession>
<organism evidence="1">
    <name type="scientific">Rhizophora mucronata</name>
    <name type="common">Asiatic mangrove</name>
    <dbReference type="NCBI Taxonomy" id="61149"/>
    <lineage>
        <taxon>Eukaryota</taxon>
        <taxon>Viridiplantae</taxon>
        <taxon>Streptophyta</taxon>
        <taxon>Embryophyta</taxon>
        <taxon>Tracheophyta</taxon>
        <taxon>Spermatophyta</taxon>
        <taxon>Magnoliopsida</taxon>
        <taxon>eudicotyledons</taxon>
        <taxon>Gunneridae</taxon>
        <taxon>Pentapetalae</taxon>
        <taxon>rosids</taxon>
        <taxon>fabids</taxon>
        <taxon>Malpighiales</taxon>
        <taxon>Rhizophoraceae</taxon>
        <taxon>Rhizophora</taxon>
    </lineage>
</organism>
<protein>
    <submittedName>
        <fullName evidence="1">Uncharacterized protein</fullName>
    </submittedName>
</protein>
<sequence length="43" mass="4962">MNKVKCYFGSNLLNYSTKEGNRCCSSVTKFTKDMTLYCIDKPE</sequence>